<name>A0A4Y8WRW7_9PORP</name>
<proteinExistence type="predicted"/>
<protein>
    <submittedName>
        <fullName evidence="1">Porin</fullName>
    </submittedName>
</protein>
<dbReference type="OrthoDB" id="1091018at2"/>
<dbReference type="Proteomes" id="UP000297225">
    <property type="component" value="Unassembled WGS sequence"/>
</dbReference>
<evidence type="ECO:0000313" key="1">
    <source>
        <dbReference type="EMBL" id="TFH95735.1"/>
    </source>
</evidence>
<dbReference type="AlphaFoldDB" id="A0A4Y8WRW7"/>
<accession>A0A4Y8WRW7</accession>
<dbReference type="EMBL" id="SPNC01000040">
    <property type="protein sequence ID" value="TFH95735.1"/>
    <property type="molecule type" value="Genomic_DNA"/>
</dbReference>
<sequence>MKKKFLALALLFVTLGASAQDGKKLNIALETRADLAYTAVEGKTSKGESGFGGYIQNIIIKGELSPSFSYAYRQRLNKWNKDASYFDSVDWVFLNYHAGERFTFTVGKTPVGVAGWELDLAPIDCFFLSSYNYHYNPYQWGGSVTYNFANGSDNLMLQVVESPFQREYIARSGELAKMFGYSLKWGGRHGLWEPNWSVNFLEYAPGKMINYISLGNRFYFGDKVKLELDYMNRASGSKQFLGQNFTLVGNLIYQPIKELELYAKGTWDLNKTDSPADYVVTAGTDIKRVGGGIHYYPLKDNRVRLHANYSYSFGTNTQTNPYVRDQLSMLNMGITWRVKIY</sequence>
<gene>
    <name evidence="1" type="ORF">E4P47_03885</name>
</gene>
<organism evidence="1 2">
    <name type="scientific">Porphyromonas levii</name>
    <dbReference type="NCBI Taxonomy" id="28114"/>
    <lineage>
        <taxon>Bacteria</taxon>
        <taxon>Pseudomonadati</taxon>
        <taxon>Bacteroidota</taxon>
        <taxon>Bacteroidia</taxon>
        <taxon>Bacteroidales</taxon>
        <taxon>Porphyromonadaceae</taxon>
        <taxon>Porphyromonas</taxon>
    </lineage>
</organism>
<dbReference type="RefSeq" id="WP_134849533.1">
    <property type="nucleotide sequence ID" value="NZ_CP197400.1"/>
</dbReference>
<reference evidence="1 2" key="1">
    <citation type="submission" date="2019-03" db="EMBL/GenBank/DDBJ databases">
        <title>Porphyromonas levii Isolated from the Uterus of Dairy Cows.</title>
        <authorList>
            <person name="Francis A.M."/>
        </authorList>
    </citation>
    <scope>NUCLEOTIDE SEQUENCE [LARGE SCALE GENOMIC DNA]</scope>
    <source>
        <strain evidence="1 2">AF5678</strain>
    </source>
</reference>
<evidence type="ECO:0000313" key="2">
    <source>
        <dbReference type="Proteomes" id="UP000297225"/>
    </source>
</evidence>
<dbReference type="STRING" id="1122973.GCA_000379925_00257"/>
<comment type="caution">
    <text evidence="1">The sequence shown here is derived from an EMBL/GenBank/DDBJ whole genome shotgun (WGS) entry which is preliminary data.</text>
</comment>
<keyword evidence="2" id="KW-1185">Reference proteome</keyword>